<dbReference type="GO" id="GO:0016020">
    <property type="term" value="C:membrane"/>
    <property type="evidence" value="ECO:0007669"/>
    <property type="project" value="UniProtKB-SubCell"/>
</dbReference>
<dbReference type="Proteomes" id="UP000652995">
    <property type="component" value="Unassembled WGS sequence"/>
</dbReference>
<dbReference type="InterPro" id="IPR013525">
    <property type="entry name" value="ABC2_TM"/>
</dbReference>
<feature type="transmembrane region" description="Helical" evidence="7">
    <location>
        <begin position="21"/>
        <end position="38"/>
    </location>
</feature>
<organism evidence="10 11">
    <name type="scientific">Staphylococcus muscae</name>
    <dbReference type="NCBI Taxonomy" id="1294"/>
    <lineage>
        <taxon>Bacteria</taxon>
        <taxon>Bacillati</taxon>
        <taxon>Bacillota</taxon>
        <taxon>Bacilli</taxon>
        <taxon>Bacillales</taxon>
        <taxon>Staphylococcaceae</taxon>
        <taxon>Staphylococcus</taxon>
    </lineage>
</organism>
<dbReference type="RefSeq" id="WP_095117981.1">
    <property type="nucleotide sequence ID" value="NZ_BMCB01000002.1"/>
</dbReference>
<dbReference type="EMBL" id="LT906464">
    <property type="protein sequence ID" value="SNW04480.1"/>
    <property type="molecule type" value="Genomic_DNA"/>
</dbReference>
<feature type="domain" description="ABC-2 type transporter transmembrane" evidence="8">
    <location>
        <begin position="30"/>
        <end position="166"/>
    </location>
</feature>
<dbReference type="InterPro" id="IPR051328">
    <property type="entry name" value="T7SS_ABC-Transporter"/>
</dbReference>
<feature type="compositionally biased region" description="Low complexity" evidence="6">
    <location>
        <begin position="418"/>
        <end position="432"/>
    </location>
</feature>
<evidence type="ECO:0000256" key="3">
    <source>
        <dbReference type="ARBA" id="ARBA00022989"/>
    </source>
</evidence>
<dbReference type="NCBIfam" id="TIGR03062">
    <property type="entry name" value="pip_yhgE_Cterm"/>
    <property type="match status" value="1"/>
</dbReference>
<evidence type="ECO:0000313" key="11">
    <source>
        <dbReference type="Proteomes" id="UP000243706"/>
    </source>
</evidence>
<dbReference type="Gene3D" id="3.40.1710.10">
    <property type="entry name" value="abc type-2 transporter like domain"/>
    <property type="match status" value="1"/>
</dbReference>
<dbReference type="NCBIfam" id="TIGR03061">
    <property type="entry name" value="pip_yhgE_Nterm"/>
    <property type="match status" value="1"/>
</dbReference>
<dbReference type="AlphaFoldDB" id="A0A240C932"/>
<feature type="region of interest" description="Disordered" evidence="6">
    <location>
        <begin position="347"/>
        <end position="476"/>
    </location>
</feature>
<dbReference type="PANTHER" id="PTHR43077">
    <property type="entry name" value="TRANSPORT PERMEASE YVFS-RELATED"/>
    <property type="match status" value="1"/>
</dbReference>
<keyword evidence="4 7" id="KW-0472">Membrane</keyword>
<feature type="transmembrane region" description="Helical" evidence="7">
    <location>
        <begin position="845"/>
        <end position="864"/>
    </location>
</feature>
<proteinExistence type="predicted"/>
<sequence>MKQAFKLFLTDLKGIGKAPGALILLAGLAILPSFYAWFNLEATWDPYSNTDNIKIAVVNEDEGDMVRNEKINVGNKIEETLHKDDHFDWQFVSREEADKGLYKGKYYAALYIPKQFSHQITGTLRKDPQQAKVTYKVNQKLNAIAPKMTDAGTSEIVKKANESFDKVVTKVLLEEANRLGIKLEEQVPTYEKIRDGVDTAYQALPKIEKFRKAIIYIDENQDKIDQYADQFRHLGSYKDEAMTAAEKLNQLNASIPAINERAKLILKLNEYMPEIERVLQVASGVPDHFPQINQGVDTAITGTEKGMQTLDTASQLLPTIEQRVNVYEEGIDQARTINQDFADNLTQRQEQDVQGNVPSSGGNLQNFGDNFTRNQGQGNQGAAQRNDSNNQTSTQPHRQTNSTAPQPNTNQQESGQTSSSAPSSNENSSGAETQPAENSETNETGHVETAQQSAKGTRYDTLQTSTQTEQDVTPLPDGQVITQDEAHQMGNDYGHALNGVNDTIASQLEATQQDLDAAKNISYGILGSNQPDTFEQPLAHLIARMNHASKTLRDYRDWLTEIEQSEGIDLTNEQEKLKNTQQEIKAMTKRLNDLQDAITSGNTGKAEAQDVIDALDALRQRLADANTTVKNDITQALLEVSKRVDASLEQGAATIDTVQEKLQTTKDIVRKGQVILSDANARLTKLRDVLPTVEAKYNKAMSIAQAYFPEFKQSVARASDFIRNDLPELEANIAKATDTVNAKLPEAFEKYDTLNALLDRNQPKAKRALSNLADFARNDLPTVEQDLIKAEKVFKELDEENTLEDLINLLRNDLKKQAGVIAHPIEIDQHNVFPVKDYGSASTPFYTALAIWVGTLLLVSLLTVHNKHEELKPYLTIRETYLGKMGLFMMMNMIQAFIVSVGDIVILKASVESVSLFIAVSVYSAMIFTTIVYTLVSVLGNPGKALAIVILVLQIAGGGGTFPIEVTPEFFQKIHPFLPFSYSIDALREAVGGPVPEILMHKLTMLTVFGIVFFLIGIIGKPYLNPVVHKLAERAEKSNLFE</sequence>
<dbReference type="KEGG" id="smus:C7J88_06615"/>
<evidence type="ECO:0000259" key="8">
    <source>
        <dbReference type="Pfam" id="PF12698"/>
    </source>
</evidence>
<dbReference type="InterPro" id="IPR017501">
    <property type="entry name" value="Phage_infect_YhgE_C"/>
</dbReference>
<evidence type="ECO:0000313" key="10">
    <source>
        <dbReference type="EMBL" id="SNW04480.1"/>
    </source>
</evidence>
<evidence type="ECO:0000256" key="5">
    <source>
        <dbReference type="SAM" id="Coils"/>
    </source>
</evidence>
<evidence type="ECO:0000313" key="12">
    <source>
        <dbReference type="Proteomes" id="UP000652995"/>
    </source>
</evidence>
<feature type="transmembrane region" description="Helical" evidence="7">
    <location>
        <begin position="913"/>
        <end position="933"/>
    </location>
</feature>
<gene>
    <name evidence="9" type="ORF">GCM10007183_04950</name>
    <name evidence="10" type="ORF">SAMEA4412661_01997</name>
</gene>
<dbReference type="Pfam" id="PF12698">
    <property type="entry name" value="ABC2_membrane_3"/>
    <property type="match status" value="2"/>
</dbReference>
<feature type="coiled-coil region" evidence="5">
    <location>
        <begin position="570"/>
        <end position="628"/>
    </location>
</feature>
<dbReference type="PANTHER" id="PTHR43077:SF10">
    <property type="entry name" value="TRANSPORT PERMEASE PROTEIN"/>
    <property type="match status" value="1"/>
</dbReference>
<feature type="compositionally biased region" description="Polar residues" evidence="6">
    <location>
        <begin position="387"/>
        <end position="417"/>
    </location>
</feature>
<dbReference type="EMBL" id="BMCB01000002">
    <property type="protein sequence ID" value="GGA83713.1"/>
    <property type="molecule type" value="Genomic_DNA"/>
</dbReference>
<feature type="transmembrane region" description="Helical" evidence="7">
    <location>
        <begin position="945"/>
        <end position="964"/>
    </location>
</feature>
<dbReference type="GO" id="GO:0140359">
    <property type="term" value="F:ABC-type transporter activity"/>
    <property type="evidence" value="ECO:0007669"/>
    <property type="project" value="InterPro"/>
</dbReference>
<feature type="compositionally biased region" description="Polar residues" evidence="6">
    <location>
        <begin position="435"/>
        <end position="471"/>
    </location>
</feature>
<evidence type="ECO:0000313" key="9">
    <source>
        <dbReference type="EMBL" id="GGA83713.1"/>
    </source>
</evidence>
<dbReference type="OrthoDB" id="9811483at2"/>
<reference evidence="9" key="1">
    <citation type="journal article" date="2014" name="Int. J. Syst. Evol. Microbiol.">
        <title>Complete genome of a new Firmicutes species belonging to the dominant human colonic microbiota ('Ruminococcus bicirculans') reveals two chromosomes and a selective capacity to utilize plant glucans.</title>
        <authorList>
            <consortium name="NISC Comparative Sequencing Program"/>
            <person name="Wegmann U."/>
            <person name="Louis P."/>
            <person name="Goesmann A."/>
            <person name="Henrissat B."/>
            <person name="Duncan S.H."/>
            <person name="Flint H.J."/>
        </authorList>
    </citation>
    <scope>NUCLEOTIDE SEQUENCE</scope>
    <source>
        <strain evidence="9">CCM 4175</strain>
    </source>
</reference>
<keyword evidence="5" id="KW-0175">Coiled coil</keyword>
<feature type="compositionally biased region" description="Polar residues" evidence="6">
    <location>
        <begin position="347"/>
        <end position="372"/>
    </location>
</feature>
<reference evidence="9" key="4">
    <citation type="submission" date="2024-05" db="EMBL/GenBank/DDBJ databases">
        <authorList>
            <person name="Sun Q."/>
            <person name="Sedlacek I."/>
        </authorList>
    </citation>
    <scope>NUCLEOTIDE SEQUENCE</scope>
    <source>
        <strain evidence="9">CCM 4175</strain>
    </source>
</reference>
<keyword evidence="12" id="KW-1185">Reference proteome</keyword>
<feature type="compositionally biased region" description="Low complexity" evidence="6">
    <location>
        <begin position="373"/>
        <end position="386"/>
    </location>
</feature>
<evidence type="ECO:0000256" key="1">
    <source>
        <dbReference type="ARBA" id="ARBA00004141"/>
    </source>
</evidence>
<comment type="subcellular location">
    <subcellularLocation>
        <location evidence="1">Membrane</location>
        <topology evidence="1">Multi-pass membrane protein</topology>
    </subcellularLocation>
</comment>
<feature type="transmembrane region" description="Helical" evidence="7">
    <location>
        <begin position="885"/>
        <end position="907"/>
    </location>
</feature>
<keyword evidence="2 7" id="KW-0812">Transmembrane</keyword>
<evidence type="ECO:0000256" key="7">
    <source>
        <dbReference type="SAM" id="Phobius"/>
    </source>
</evidence>
<evidence type="ECO:0000256" key="4">
    <source>
        <dbReference type="ARBA" id="ARBA00023136"/>
    </source>
</evidence>
<accession>A0A240C932</accession>
<feature type="transmembrane region" description="Helical" evidence="7">
    <location>
        <begin position="1003"/>
        <end position="1024"/>
    </location>
</feature>
<name>A0A240C932_9STAP</name>
<evidence type="ECO:0000256" key="6">
    <source>
        <dbReference type="SAM" id="MobiDB-lite"/>
    </source>
</evidence>
<protein>
    <submittedName>
        <fullName evidence="10">Membrane protein</fullName>
    </submittedName>
    <submittedName>
        <fullName evidence="9">Phage infection protein</fullName>
    </submittedName>
</protein>
<keyword evidence="3 7" id="KW-1133">Transmembrane helix</keyword>
<reference evidence="10 11" key="2">
    <citation type="submission" date="2017-06" db="EMBL/GenBank/DDBJ databases">
        <authorList>
            <consortium name="Pathogen Informatics"/>
        </authorList>
    </citation>
    <scope>NUCLEOTIDE SEQUENCE [LARGE SCALE GENOMIC DNA]</scope>
    <source>
        <strain evidence="10 11">NCTC13833</strain>
    </source>
</reference>
<feature type="domain" description="ABC-2 type transporter transmembrane" evidence="8">
    <location>
        <begin position="728"/>
        <end position="1019"/>
    </location>
</feature>
<evidence type="ECO:0000256" key="2">
    <source>
        <dbReference type="ARBA" id="ARBA00022692"/>
    </source>
</evidence>
<reference evidence="12" key="3">
    <citation type="journal article" date="2019" name="Int. J. Syst. Evol. Microbiol.">
        <title>The Global Catalogue of Microorganisms (GCM) 10K type strain sequencing project: providing services to taxonomists for standard genome sequencing and annotation.</title>
        <authorList>
            <consortium name="The Broad Institute Genomics Platform"/>
            <consortium name="The Broad Institute Genome Sequencing Center for Infectious Disease"/>
            <person name="Wu L."/>
            <person name="Ma J."/>
        </authorList>
    </citation>
    <scope>NUCLEOTIDE SEQUENCE [LARGE SCALE GENOMIC DNA]</scope>
    <source>
        <strain evidence="12">CCM 4175</strain>
    </source>
</reference>
<dbReference type="Proteomes" id="UP000243706">
    <property type="component" value="Chromosome 1"/>
</dbReference>
<dbReference type="InterPro" id="IPR017500">
    <property type="entry name" value="Phage_infect_YhgE_N"/>
</dbReference>